<evidence type="ECO:0000256" key="3">
    <source>
        <dbReference type="SAM" id="SignalP"/>
    </source>
</evidence>
<dbReference type="RefSeq" id="WP_062412607.1">
    <property type="nucleotide sequence ID" value="NZ_JAJCIO010000014.1"/>
</dbReference>
<evidence type="ECO:0000256" key="2">
    <source>
        <dbReference type="SAM" id="MobiDB-lite"/>
    </source>
</evidence>
<evidence type="ECO:0000259" key="4">
    <source>
        <dbReference type="SMART" id="SM00644"/>
    </source>
</evidence>
<feature type="signal peptide" evidence="3">
    <location>
        <begin position="1"/>
        <end position="26"/>
    </location>
</feature>
<dbReference type="Gene3D" id="3.40.80.10">
    <property type="entry name" value="Peptidoglycan recognition protein-like"/>
    <property type="match status" value="1"/>
</dbReference>
<name>A0ABT1STF8_9FIRM</name>
<feature type="domain" description="Peptidoglycan recognition protein family" evidence="5">
    <location>
        <begin position="137"/>
        <end position="261"/>
    </location>
</feature>
<dbReference type="InterPro" id="IPR006619">
    <property type="entry name" value="PGRP_domain_met/bac"/>
</dbReference>
<dbReference type="PANTHER" id="PTHR11022:SF41">
    <property type="entry name" value="PEPTIDOGLYCAN-RECOGNITION PROTEIN LC-RELATED"/>
    <property type="match status" value="1"/>
</dbReference>
<feature type="domain" description="N-acetylmuramoyl-L-alanine amidase" evidence="4">
    <location>
        <begin position="139"/>
        <end position="267"/>
    </location>
</feature>
<sequence>MKQSKTLSALAVALWLAFGFSSLSLAASPSDTTAAYTVGTVSENSKAVTKEKPKKEKTSDKKKTTDKKGGAAKGQTEKSDKTGEAAAEGVSTTASIATGSVPRTAKPAGARGVLKTYNPATDAAPAEPMAIRETNFRFNEPLLLRPKTDMIVIHHVGIPDGDTSAAAIHRAHLANGWAGIGYHYVIRKDGTIERGRPLATVGAHAEGQNYHTVGINVTGNFDKEIPTPAQIHALEGLVAWLCKIYDITPGASTIVGHRDVNSTDCPGQHLYDMLPQIRRDVEKRMETMGDAAPSYEDTLKGKSLLKMSRKEREAFIMQGAAGR</sequence>
<keyword evidence="3" id="KW-0732">Signal</keyword>
<evidence type="ECO:0000256" key="1">
    <source>
        <dbReference type="ARBA" id="ARBA00007553"/>
    </source>
</evidence>
<dbReference type="SUPFAM" id="SSF55846">
    <property type="entry name" value="N-acetylmuramoyl-L-alanine amidase-like"/>
    <property type="match status" value="1"/>
</dbReference>
<dbReference type="SMART" id="SM00644">
    <property type="entry name" value="Ami_2"/>
    <property type="match status" value="1"/>
</dbReference>
<evidence type="ECO:0000313" key="7">
    <source>
        <dbReference type="Proteomes" id="UP001206692"/>
    </source>
</evidence>
<reference evidence="6 7" key="1">
    <citation type="submission" date="2022-06" db="EMBL/GenBank/DDBJ databases">
        <title>Isolation of gut microbiota from human fecal samples.</title>
        <authorList>
            <person name="Pamer E.G."/>
            <person name="Barat B."/>
            <person name="Waligurski E."/>
            <person name="Medina S."/>
            <person name="Paddock L."/>
            <person name="Mostad J."/>
        </authorList>
    </citation>
    <scope>NUCLEOTIDE SEQUENCE [LARGE SCALE GENOMIC DNA]</scope>
    <source>
        <strain evidence="6 7">DFI.1.1</strain>
    </source>
</reference>
<keyword evidence="7" id="KW-1185">Reference proteome</keyword>
<comment type="similarity">
    <text evidence="1">Belongs to the N-acetylmuramoyl-L-alanine amidase 2 family.</text>
</comment>
<gene>
    <name evidence="6" type="ORF">NE675_09090</name>
</gene>
<dbReference type="InterPro" id="IPR036505">
    <property type="entry name" value="Amidase/PGRP_sf"/>
</dbReference>
<comment type="caution">
    <text evidence="6">The sequence shown here is derived from an EMBL/GenBank/DDBJ whole genome shotgun (WGS) entry which is preliminary data.</text>
</comment>
<dbReference type="SMART" id="SM00701">
    <property type="entry name" value="PGRP"/>
    <property type="match status" value="1"/>
</dbReference>
<proteinExistence type="inferred from homology"/>
<dbReference type="InterPro" id="IPR002502">
    <property type="entry name" value="Amidase_domain"/>
</dbReference>
<dbReference type="Proteomes" id="UP001206692">
    <property type="component" value="Unassembled WGS sequence"/>
</dbReference>
<protein>
    <submittedName>
        <fullName evidence="6">Peptidoglycan recognition protein family protein</fullName>
    </submittedName>
</protein>
<accession>A0ABT1STF8</accession>
<dbReference type="CDD" id="cd06583">
    <property type="entry name" value="PGRP"/>
    <property type="match status" value="1"/>
</dbReference>
<dbReference type="Pfam" id="PF01510">
    <property type="entry name" value="Amidase_2"/>
    <property type="match status" value="1"/>
</dbReference>
<organism evidence="6 7">
    <name type="scientific">Megasphaera massiliensis</name>
    <dbReference type="NCBI Taxonomy" id="1232428"/>
    <lineage>
        <taxon>Bacteria</taxon>
        <taxon>Bacillati</taxon>
        <taxon>Bacillota</taxon>
        <taxon>Negativicutes</taxon>
        <taxon>Veillonellales</taxon>
        <taxon>Veillonellaceae</taxon>
        <taxon>Megasphaera</taxon>
    </lineage>
</organism>
<evidence type="ECO:0000313" key="6">
    <source>
        <dbReference type="EMBL" id="MCQ5343171.1"/>
    </source>
</evidence>
<evidence type="ECO:0000259" key="5">
    <source>
        <dbReference type="SMART" id="SM00701"/>
    </source>
</evidence>
<feature type="compositionally biased region" description="Basic and acidic residues" evidence="2">
    <location>
        <begin position="48"/>
        <end position="83"/>
    </location>
</feature>
<dbReference type="InterPro" id="IPR015510">
    <property type="entry name" value="PGRP"/>
</dbReference>
<feature type="region of interest" description="Disordered" evidence="2">
    <location>
        <begin position="38"/>
        <end position="107"/>
    </location>
</feature>
<dbReference type="EMBL" id="JANGEW010000017">
    <property type="protein sequence ID" value="MCQ5343171.1"/>
    <property type="molecule type" value="Genomic_DNA"/>
</dbReference>
<dbReference type="PANTHER" id="PTHR11022">
    <property type="entry name" value="PEPTIDOGLYCAN RECOGNITION PROTEIN"/>
    <property type="match status" value="1"/>
</dbReference>
<feature type="chain" id="PRO_5045721528" evidence="3">
    <location>
        <begin position="27"/>
        <end position="323"/>
    </location>
</feature>